<evidence type="ECO:0000256" key="3">
    <source>
        <dbReference type="ARBA" id="ARBA00023295"/>
    </source>
</evidence>
<evidence type="ECO:0000313" key="9">
    <source>
        <dbReference type="Proteomes" id="UP000626109"/>
    </source>
</evidence>
<feature type="chain" id="PRO_5032480490" description="Beta-fructofuranosidase" evidence="5">
    <location>
        <begin position="17"/>
        <end position="565"/>
    </location>
</feature>
<feature type="domain" description="Glycosyl hydrolase family 32 C-terminal" evidence="7">
    <location>
        <begin position="415"/>
        <end position="533"/>
    </location>
</feature>
<keyword evidence="2 4" id="KW-0378">Hydrolase</keyword>
<dbReference type="GO" id="GO:0005975">
    <property type="term" value="P:carbohydrate metabolic process"/>
    <property type="evidence" value="ECO:0007669"/>
    <property type="project" value="InterPro"/>
</dbReference>
<dbReference type="InterPro" id="IPR001362">
    <property type="entry name" value="Glyco_hydro_32"/>
</dbReference>
<dbReference type="Pfam" id="PF00251">
    <property type="entry name" value="Glyco_hydro_32N"/>
    <property type="match status" value="1"/>
</dbReference>
<protein>
    <recommendedName>
        <fullName evidence="10">Beta-fructofuranosidase</fullName>
    </recommendedName>
</protein>
<feature type="signal peptide" evidence="5">
    <location>
        <begin position="1"/>
        <end position="16"/>
    </location>
</feature>
<keyword evidence="5" id="KW-0732">Signal</keyword>
<dbReference type="InterPro" id="IPR050551">
    <property type="entry name" value="Fructan_Metab_Enzymes"/>
</dbReference>
<evidence type="ECO:0000313" key="8">
    <source>
        <dbReference type="EMBL" id="CAE8651876.1"/>
    </source>
</evidence>
<proteinExistence type="inferred from homology"/>
<keyword evidence="3 4" id="KW-0326">Glycosidase</keyword>
<dbReference type="InterPro" id="IPR013148">
    <property type="entry name" value="Glyco_hydro_32_N"/>
</dbReference>
<comment type="similarity">
    <text evidence="1 4">Belongs to the glycosyl hydrolase 32 family.</text>
</comment>
<dbReference type="InterPro" id="IPR023296">
    <property type="entry name" value="Glyco_hydro_beta-prop_sf"/>
</dbReference>
<evidence type="ECO:0000256" key="5">
    <source>
        <dbReference type="SAM" id="SignalP"/>
    </source>
</evidence>
<dbReference type="InterPro" id="IPR013320">
    <property type="entry name" value="ConA-like_dom_sf"/>
</dbReference>
<dbReference type="SUPFAM" id="SSF49899">
    <property type="entry name" value="Concanavalin A-like lectins/glucanases"/>
    <property type="match status" value="1"/>
</dbReference>
<dbReference type="PANTHER" id="PTHR31953">
    <property type="entry name" value="BETA-FRUCTOFURANOSIDASE, INSOLUBLE ISOENZYME CWINV1-RELATED"/>
    <property type="match status" value="1"/>
</dbReference>
<dbReference type="EMBL" id="CAJNNW010010216">
    <property type="protein sequence ID" value="CAE8651876.1"/>
    <property type="molecule type" value="Genomic_DNA"/>
</dbReference>
<evidence type="ECO:0000256" key="1">
    <source>
        <dbReference type="ARBA" id="ARBA00009902"/>
    </source>
</evidence>
<evidence type="ECO:0000256" key="2">
    <source>
        <dbReference type="ARBA" id="ARBA00022801"/>
    </source>
</evidence>
<dbReference type="Proteomes" id="UP000626109">
    <property type="component" value="Unassembled WGS sequence"/>
</dbReference>
<feature type="domain" description="Glycosyl hydrolase family 32 N-terminal" evidence="6">
    <location>
        <begin position="60"/>
        <end position="362"/>
    </location>
</feature>
<gene>
    <name evidence="8" type="ORF">PGLA2088_LOCUS9298</name>
</gene>
<evidence type="ECO:0000259" key="6">
    <source>
        <dbReference type="Pfam" id="PF00251"/>
    </source>
</evidence>
<dbReference type="GO" id="GO:0004553">
    <property type="term" value="F:hydrolase activity, hydrolyzing O-glycosyl compounds"/>
    <property type="evidence" value="ECO:0007669"/>
    <property type="project" value="InterPro"/>
</dbReference>
<dbReference type="Gene3D" id="2.115.10.20">
    <property type="entry name" value="Glycosyl hydrolase domain, family 43"/>
    <property type="match status" value="1"/>
</dbReference>
<dbReference type="InterPro" id="IPR013189">
    <property type="entry name" value="Glyco_hydro_32_C"/>
</dbReference>
<name>A0A813IMS7_POLGL</name>
<evidence type="ECO:0000259" key="7">
    <source>
        <dbReference type="Pfam" id="PF08244"/>
    </source>
</evidence>
<organism evidence="8 9">
    <name type="scientific">Polarella glacialis</name>
    <name type="common">Dinoflagellate</name>
    <dbReference type="NCBI Taxonomy" id="89957"/>
    <lineage>
        <taxon>Eukaryota</taxon>
        <taxon>Sar</taxon>
        <taxon>Alveolata</taxon>
        <taxon>Dinophyceae</taxon>
        <taxon>Suessiales</taxon>
        <taxon>Suessiaceae</taxon>
        <taxon>Polarella</taxon>
    </lineage>
</organism>
<evidence type="ECO:0008006" key="10">
    <source>
        <dbReference type="Google" id="ProtNLM"/>
    </source>
</evidence>
<comment type="caution">
    <text evidence="8">The sequence shown here is derived from an EMBL/GenBank/DDBJ whole genome shotgun (WGS) entry which is preliminary data.</text>
</comment>
<dbReference type="AlphaFoldDB" id="A0A813IMS7"/>
<sequence>MMKKVLLSALFGASSAATVRGPSNAQCMGSPCSPSNQACGKAFENAPAFHLMDQRGCGENDPNGPVFDPVHGVIHHFFQDHLAADPGVGAIYGHFVSKDFVHWAQLPVAIWNGLDTSVSPPRVTKYDNQAIYTGSAFVVDGAGPGGKGPGVVNLYPGLCNKKDWPGCDTGTVFAQAVPADYANDELLTNWTKPSYNPVMENTQRDPSSPWKTASGEWRFRSYDSKVYGAASDADVVAGKWYLIGQSPDFRTCECPSFYPLPAATPGFEAAYQQAAVQGALPTHVHKTSCGGDWWQLGTYEEGAPKTLGHFHSTPGWEDVFVQKRIDTDSFYASKDNEYPAKNGEKRRINWGWAMVPPGSAQSLPRVITFNAAARCLEQAPIEELESLRGPAAFSQTGVKLAAGLPMYLNLALGLAKQSEFVATIELPMEPASIRVSIGVSNCTIDYAPSANSAAAFYEVPVTCASNTQNFTQSLRLLASEKTLEIRIFIDWTFMEAFFQKGRATLTFHGALDDLTGISVASSAAATVQSMSVYPMKSIWTSPEEIRKMPRVYPSPNQGSTTEVFA</sequence>
<dbReference type="SUPFAM" id="SSF75005">
    <property type="entry name" value="Arabinanase/levansucrase/invertase"/>
    <property type="match status" value="1"/>
</dbReference>
<dbReference type="Gene3D" id="2.60.120.560">
    <property type="entry name" value="Exo-inulinase, domain 1"/>
    <property type="match status" value="1"/>
</dbReference>
<reference evidence="8" key="1">
    <citation type="submission" date="2021-02" db="EMBL/GenBank/DDBJ databases">
        <authorList>
            <person name="Dougan E. K."/>
            <person name="Rhodes N."/>
            <person name="Thang M."/>
            <person name="Chan C."/>
        </authorList>
    </citation>
    <scope>NUCLEOTIDE SEQUENCE</scope>
</reference>
<evidence type="ECO:0000256" key="4">
    <source>
        <dbReference type="RuleBase" id="RU362110"/>
    </source>
</evidence>
<dbReference type="Pfam" id="PF08244">
    <property type="entry name" value="Glyco_hydro_32C"/>
    <property type="match status" value="1"/>
</dbReference>
<dbReference type="SMART" id="SM00640">
    <property type="entry name" value="Glyco_32"/>
    <property type="match status" value="1"/>
</dbReference>
<accession>A0A813IMS7</accession>